<dbReference type="PIRSF" id="PIRSF001365">
    <property type="entry name" value="DHDPS"/>
    <property type="match status" value="1"/>
</dbReference>
<keyword evidence="2 3" id="KW-0456">Lyase</keyword>
<dbReference type="CDD" id="cd00408">
    <property type="entry name" value="DHDPS-like"/>
    <property type="match status" value="1"/>
</dbReference>
<dbReference type="PANTHER" id="PTHR12128">
    <property type="entry name" value="DIHYDRODIPICOLINATE SYNTHASE"/>
    <property type="match status" value="1"/>
</dbReference>
<comment type="caution">
    <text evidence="6">The sequence shown here is derived from an EMBL/GenBank/DDBJ whole genome shotgun (WGS) entry which is preliminary data.</text>
</comment>
<dbReference type="PANTHER" id="PTHR12128:SF66">
    <property type="entry name" value="4-HYDROXY-2-OXOGLUTARATE ALDOLASE, MITOCHONDRIAL"/>
    <property type="match status" value="1"/>
</dbReference>
<evidence type="ECO:0000256" key="5">
    <source>
        <dbReference type="PIRSR" id="PIRSR001365-2"/>
    </source>
</evidence>
<dbReference type="AlphaFoldDB" id="A0A4Q9DSY8"/>
<dbReference type="SUPFAM" id="SSF51569">
    <property type="entry name" value="Aldolase"/>
    <property type="match status" value="1"/>
</dbReference>
<dbReference type="Gene3D" id="3.20.20.70">
    <property type="entry name" value="Aldolase class I"/>
    <property type="match status" value="1"/>
</dbReference>
<dbReference type="InterPro" id="IPR002220">
    <property type="entry name" value="DapA-like"/>
</dbReference>
<dbReference type="SMART" id="SM01130">
    <property type="entry name" value="DHDPS"/>
    <property type="match status" value="1"/>
</dbReference>
<dbReference type="EMBL" id="SIRE01000007">
    <property type="protein sequence ID" value="TBL79356.1"/>
    <property type="molecule type" value="Genomic_DNA"/>
</dbReference>
<comment type="similarity">
    <text evidence="1 3">Belongs to the DapA family.</text>
</comment>
<proteinExistence type="inferred from homology"/>
<evidence type="ECO:0000256" key="3">
    <source>
        <dbReference type="PIRNR" id="PIRNR001365"/>
    </source>
</evidence>
<dbReference type="GO" id="GO:0008840">
    <property type="term" value="F:4-hydroxy-tetrahydrodipicolinate synthase activity"/>
    <property type="evidence" value="ECO:0007669"/>
    <property type="project" value="TreeGrafter"/>
</dbReference>
<dbReference type="Proteomes" id="UP000293142">
    <property type="component" value="Unassembled WGS sequence"/>
</dbReference>
<keyword evidence="7" id="KW-1185">Reference proteome</keyword>
<evidence type="ECO:0000256" key="1">
    <source>
        <dbReference type="ARBA" id="ARBA00007592"/>
    </source>
</evidence>
<dbReference type="OrthoDB" id="9771791at2"/>
<sequence>MNKLQGVICPMVTPLDENQNIDEAGTRKLVRRLREKGASGLFILGTMGEFPMIVEEEKRRLVEIVVDEAGRDISVLVNVSEQGPRKTERTLRMAIDAGAEAIVLTPPHYYNTRNKRELFNYYTSFSRNTDVPVIIYDAGYTNNSIPTDILLELSAERNIIGVKCAVFTHAPLLREFYGRDDFAILHGDETSLDLAVHAGADGIVPGISSLAVDLCVELFQSAKSGQLAEAMRVQKQLLHIQRTVYGVGGTHWGNGQKYALSQLGVCQEHIATTLLPLSEEDRRDIGSMLTTYGIS</sequence>
<dbReference type="Pfam" id="PF00701">
    <property type="entry name" value="DHDPS"/>
    <property type="match status" value="1"/>
</dbReference>
<name>A0A4Q9DSY8_9BACL</name>
<evidence type="ECO:0000313" key="6">
    <source>
        <dbReference type="EMBL" id="TBL79356.1"/>
    </source>
</evidence>
<gene>
    <name evidence="6" type="ORF">EYB31_10585</name>
</gene>
<evidence type="ECO:0000256" key="4">
    <source>
        <dbReference type="PIRSR" id="PIRSR001365-1"/>
    </source>
</evidence>
<feature type="binding site" evidence="5">
    <location>
        <position position="204"/>
    </location>
    <ligand>
        <name>pyruvate</name>
        <dbReference type="ChEBI" id="CHEBI:15361"/>
    </ligand>
</feature>
<protein>
    <submittedName>
        <fullName evidence="6">Dihydrodipicolinate synthase family protein</fullName>
    </submittedName>
</protein>
<dbReference type="InterPro" id="IPR013785">
    <property type="entry name" value="Aldolase_TIM"/>
</dbReference>
<feature type="active site" description="Schiff-base intermediate with substrate" evidence="4">
    <location>
        <position position="163"/>
    </location>
</feature>
<evidence type="ECO:0000256" key="2">
    <source>
        <dbReference type="ARBA" id="ARBA00023239"/>
    </source>
</evidence>
<evidence type="ECO:0000313" key="7">
    <source>
        <dbReference type="Proteomes" id="UP000293142"/>
    </source>
</evidence>
<dbReference type="RefSeq" id="WP_131013301.1">
    <property type="nucleotide sequence ID" value="NZ_SIRE01000007.1"/>
</dbReference>
<accession>A0A4Q9DSY8</accession>
<feature type="active site" description="Proton donor/acceptor" evidence="4">
    <location>
        <position position="136"/>
    </location>
</feature>
<reference evidence="6 7" key="1">
    <citation type="submission" date="2019-02" db="EMBL/GenBank/DDBJ databases">
        <title>Paenibacillus sp. nov., isolated from surface-sterilized tissue of Thalictrum simplex L.</title>
        <authorList>
            <person name="Tuo L."/>
        </authorList>
    </citation>
    <scope>NUCLEOTIDE SEQUENCE [LARGE SCALE GENOMIC DNA]</scope>
    <source>
        <strain evidence="6 7">N2SHLJ1</strain>
    </source>
</reference>
<organism evidence="6 7">
    <name type="scientific">Paenibacillus thalictri</name>
    <dbReference type="NCBI Taxonomy" id="2527873"/>
    <lineage>
        <taxon>Bacteria</taxon>
        <taxon>Bacillati</taxon>
        <taxon>Bacillota</taxon>
        <taxon>Bacilli</taxon>
        <taxon>Bacillales</taxon>
        <taxon>Paenibacillaceae</taxon>
        <taxon>Paenibacillus</taxon>
    </lineage>
</organism>